<feature type="region of interest" description="Disordered" evidence="4">
    <location>
        <begin position="363"/>
        <end position="398"/>
    </location>
</feature>
<feature type="region of interest" description="Disordered" evidence="4">
    <location>
        <begin position="496"/>
        <end position="518"/>
    </location>
</feature>
<evidence type="ECO:0000313" key="8">
    <source>
        <dbReference type="Proteomes" id="UP000027195"/>
    </source>
</evidence>
<feature type="compositionally biased region" description="Basic residues" evidence="4">
    <location>
        <begin position="388"/>
        <end position="398"/>
    </location>
</feature>
<reference evidence="8" key="1">
    <citation type="journal article" date="2014" name="Proc. Natl. Acad. Sci. U.S.A.">
        <title>Extensive sampling of basidiomycete genomes demonstrates inadequacy of the white-rot/brown-rot paradigm for wood decay fungi.</title>
        <authorList>
            <person name="Riley R."/>
            <person name="Salamov A.A."/>
            <person name="Brown D.W."/>
            <person name="Nagy L.G."/>
            <person name="Floudas D."/>
            <person name="Held B.W."/>
            <person name="Levasseur A."/>
            <person name="Lombard V."/>
            <person name="Morin E."/>
            <person name="Otillar R."/>
            <person name="Lindquist E.A."/>
            <person name="Sun H."/>
            <person name="LaButti K.M."/>
            <person name="Schmutz J."/>
            <person name="Jabbour D."/>
            <person name="Luo H."/>
            <person name="Baker S.E."/>
            <person name="Pisabarro A.G."/>
            <person name="Walton J.D."/>
            <person name="Blanchette R.A."/>
            <person name="Henrissat B."/>
            <person name="Martin F."/>
            <person name="Cullen D."/>
            <person name="Hibbett D.S."/>
            <person name="Grigoriev I.V."/>
        </authorList>
    </citation>
    <scope>NUCLEOTIDE SEQUENCE [LARGE SCALE GENOMIC DNA]</scope>
    <source>
        <strain evidence="8">FD-172 SS1</strain>
    </source>
</reference>
<dbReference type="OrthoDB" id="10071381at2759"/>
<evidence type="ECO:0000256" key="2">
    <source>
        <dbReference type="ARBA" id="ARBA00009870"/>
    </source>
</evidence>
<evidence type="ECO:0000313" key="7">
    <source>
        <dbReference type="EMBL" id="KDQ09253.1"/>
    </source>
</evidence>
<keyword evidence="3" id="KW-0539">Nucleus</keyword>
<comment type="subcellular location">
    <subcellularLocation>
        <location evidence="1">Nucleus</location>
    </subcellularLocation>
</comment>
<dbReference type="AlphaFoldDB" id="A0A067M0J1"/>
<feature type="domain" description="Rad21/Rec8-like protein C-terminal eukaryotic" evidence="5">
    <location>
        <begin position="736"/>
        <end position="771"/>
    </location>
</feature>
<dbReference type="SUPFAM" id="SSF46785">
    <property type="entry name" value="Winged helix' DNA-binding domain"/>
    <property type="match status" value="1"/>
</dbReference>
<dbReference type="Pfam" id="PF04825">
    <property type="entry name" value="Rad21_Rec8_N"/>
    <property type="match status" value="1"/>
</dbReference>
<comment type="similarity">
    <text evidence="2">Belongs to the rad21 family.</text>
</comment>
<dbReference type="STRING" id="930990.A0A067M0J1"/>
<dbReference type="GO" id="GO:1990414">
    <property type="term" value="P:replication-born double-strand break repair via sister chromatid exchange"/>
    <property type="evidence" value="ECO:0007669"/>
    <property type="project" value="TreeGrafter"/>
</dbReference>
<dbReference type="InterPro" id="IPR006909">
    <property type="entry name" value="Rad21/Rec8_C_eu"/>
</dbReference>
<evidence type="ECO:0008006" key="9">
    <source>
        <dbReference type="Google" id="ProtNLM"/>
    </source>
</evidence>
<feature type="region of interest" description="Disordered" evidence="4">
    <location>
        <begin position="555"/>
        <end position="584"/>
    </location>
</feature>
<feature type="compositionally biased region" description="Basic and acidic residues" evidence="4">
    <location>
        <begin position="563"/>
        <end position="577"/>
    </location>
</feature>
<dbReference type="Pfam" id="PF04824">
    <property type="entry name" value="Rad21_Rec8"/>
    <property type="match status" value="1"/>
</dbReference>
<dbReference type="PANTHER" id="PTHR12585:SF69">
    <property type="entry name" value="FI11703P"/>
    <property type="match status" value="1"/>
</dbReference>
<dbReference type="InterPro" id="IPR039781">
    <property type="entry name" value="Rad21/Rec8-like"/>
</dbReference>
<dbReference type="HOGENOM" id="CLU_013328_0_0_1"/>
<evidence type="ECO:0000256" key="4">
    <source>
        <dbReference type="SAM" id="MobiDB-lite"/>
    </source>
</evidence>
<gene>
    <name evidence="7" type="ORF">BOTBODRAFT_37164</name>
</gene>
<protein>
    <recommendedName>
        <fullName evidence="9">Rad21/Rec8-like protein N-terminal domain-containing protein</fullName>
    </recommendedName>
</protein>
<dbReference type="GO" id="GO:0005634">
    <property type="term" value="C:nucleus"/>
    <property type="evidence" value="ECO:0007669"/>
    <property type="project" value="UniProtKB-SubCell"/>
</dbReference>
<feature type="region of interest" description="Disordered" evidence="4">
    <location>
        <begin position="598"/>
        <end position="673"/>
    </location>
</feature>
<keyword evidence="8" id="KW-1185">Reference proteome</keyword>
<dbReference type="GO" id="GO:0003682">
    <property type="term" value="F:chromatin binding"/>
    <property type="evidence" value="ECO:0007669"/>
    <property type="project" value="TreeGrafter"/>
</dbReference>
<feature type="region of interest" description="Disordered" evidence="4">
    <location>
        <begin position="180"/>
        <end position="204"/>
    </location>
</feature>
<dbReference type="InterPro" id="IPR006910">
    <property type="entry name" value="Rad21_Rec8_N"/>
</dbReference>
<dbReference type="GO" id="GO:0007062">
    <property type="term" value="P:sister chromatid cohesion"/>
    <property type="evidence" value="ECO:0007669"/>
    <property type="project" value="InterPro"/>
</dbReference>
<dbReference type="InterPro" id="IPR036390">
    <property type="entry name" value="WH_DNA-bd_sf"/>
</dbReference>
<dbReference type="Gene3D" id="1.10.10.580">
    <property type="entry name" value="Structural maintenance of chromosome 1. Chain E"/>
    <property type="match status" value="1"/>
</dbReference>
<organism evidence="7 8">
    <name type="scientific">Botryobasidium botryosum (strain FD-172 SS1)</name>
    <dbReference type="NCBI Taxonomy" id="930990"/>
    <lineage>
        <taxon>Eukaryota</taxon>
        <taxon>Fungi</taxon>
        <taxon>Dikarya</taxon>
        <taxon>Basidiomycota</taxon>
        <taxon>Agaricomycotina</taxon>
        <taxon>Agaricomycetes</taxon>
        <taxon>Cantharellales</taxon>
        <taxon>Botryobasidiaceae</taxon>
        <taxon>Botryobasidium</taxon>
    </lineage>
</organism>
<feature type="region of interest" description="Disordered" evidence="4">
    <location>
        <begin position="298"/>
        <end position="336"/>
    </location>
</feature>
<dbReference type="PANTHER" id="PTHR12585">
    <property type="entry name" value="SCC1 / RAD21 FAMILY MEMBER"/>
    <property type="match status" value="1"/>
</dbReference>
<evidence type="ECO:0000256" key="3">
    <source>
        <dbReference type="ARBA" id="ARBA00023242"/>
    </source>
</evidence>
<accession>A0A067M0J1</accession>
<feature type="domain" description="Rad21/Rec8-like protein N-terminal" evidence="6">
    <location>
        <begin position="1"/>
        <end position="99"/>
    </location>
</feature>
<evidence type="ECO:0000259" key="5">
    <source>
        <dbReference type="Pfam" id="PF04824"/>
    </source>
</evidence>
<evidence type="ECO:0000259" key="6">
    <source>
        <dbReference type="Pfam" id="PF04825"/>
    </source>
</evidence>
<name>A0A067M0J1_BOTB1</name>
<dbReference type="InParanoid" id="A0A067M0J1"/>
<feature type="compositionally biased region" description="Polar residues" evidence="4">
    <location>
        <begin position="158"/>
        <end position="168"/>
    </location>
</feature>
<feature type="region of interest" description="Disordered" evidence="4">
    <location>
        <begin position="152"/>
        <end position="171"/>
    </location>
</feature>
<dbReference type="InterPro" id="IPR023093">
    <property type="entry name" value="ScpA-like_C"/>
</dbReference>
<evidence type="ECO:0000256" key="1">
    <source>
        <dbReference type="ARBA" id="ARBA00004123"/>
    </source>
</evidence>
<dbReference type="GO" id="GO:0008278">
    <property type="term" value="C:cohesin complex"/>
    <property type="evidence" value="ECO:0007669"/>
    <property type="project" value="InterPro"/>
</dbReference>
<proteinExistence type="inferred from homology"/>
<dbReference type="EMBL" id="KL198080">
    <property type="protein sequence ID" value="KDQ09253.1"/>
    <property type="molecule type" value="Genomic_DNA"/>
</dbReference>
<sequence length="773" mass="83714">MFFSNELLSKRDSGFGFLWLAATLGSRSTVKKLPRRSVLTADISALCTLIAQPSEPLALRLSSGLMVGVARVYKAKHEIFVTDVTSCFTSLKKAVHEMRSTGTAGVAGAGGLDMGQPMANFNAITISSDAGLGFALDFDFLEPVWADYVVPRPPSPPHSNQNTQNDISANLPDIDLDNLSFDRDFPSSSAPAPSQKLRAAAARRSQHTLNEAHLHLFGSVDPDDLPDTRIADDAFGLDGEIDLGIGMEAFGPEEGADGGVATGEDGGFGDVQMNFDDQPLGADDQLGVDVFDDQALDGASQNATGADPNRPRSASIDPGRIINNENYVPSSSIPPPSIRFPSVPFSNLDPNIPQTFLNALSLAGSPQKEGTPSNHSRHEGEGDESAPNKKKRVNTKKRNREVFIDSQIELADDELRASRDHYEAEQKRLSREAEARKRERDAYQRVQEMLWGVPKGFDAPEIAELYKGRFKALVEARSGGAHLDNEFAIPRLPAKRRKRNSTPQQEWEYEDPDTARSAEVEKDANVVDIWGGQDDMGMGGDADMGGPVGGQWDWAGAPGDNEIGGRFRSSEEPEVGRRGSSRPESILAVGMGIGLPESQKSSVLPWDIRDAPSSSTPGRGRFSSRGQDVSIDDDVDLGINTPGRRESSSLASNWRSGGSAVGMGDLGDPEGMGDTAEFELEETLESQLETQDTLTNLQTLERNSHNFLEYTRIQLEALPGDATSITFKEVVPVEVSTPRVAAAAFYHTLMLATKDLIQVEQQGPYEDIRISIC</sequence>
<dbReference type="Proteomes" id="UP000027195">
    <property type="component" value="Unassembled WGS sequence"/>
</dbReference>